<organism evidence="4 5">
    <name type="scientific">Phellinidium pouzarii</name>
    <dbReference type="NCBI Taxonomy" id="167371"/>
    <lineage>
        <taxon>Eukaryota</taxon>
        <taxon>Fungi</taxon>
        <taxon>Dikarya</taxon>
        <taxon>Basidiomycota</taxon>
        <taxon>Agaricomycotina</taxon>
        <taxon>Agaricomycetes</taxon>
        <taxon>Hymenochaetales</taxon>
        <taxon>Hymenochaetaceae</taxon>
        <taxon>Phellinidium</taxon>
    </lineage>
</organism>
<evidence type="ECO:0000313" key="5">
    <source>
        <dbReference type="Proteomes" id="UP000308199"/>
    </source>
</evidence>
<proteinExistence type="inferred from homology"/>
<protein>
    <recommendedName>
        <fullName evidence="3">GH16 domain-containing protein</fullName>
    </recommendedName>
</protein>
<evidence type="ECO:0000313" key="4">
    <source>
        <dbReference type="EMBL" id="THH03826.1"/>
    </source>
</evidence>
<feature type="domain" description="GH16" evidence="3">
    <location>
        <begin position="290"/>
        <end position="571"/>
    </location>
</feature>
<comment type="caution">
    <text evidence="4">The sequence shown here is derived from an EMBL/GenBank/DDBJ whole genome shotgun (WGS) entry which is preliminary data.</text>
</comment>
<dbReference type="InterPro" id="IPR000757">
    <property type="entry name" value="Beta-glucanase-like"/>
</dbReference>
<reference evidence="4 5" key="1">
    <citation type="submission" date="2019-02" db="EMBL/GenBank/DDBJ databases">
        <title>Genome sequencing of the rare red list fungi Phellinidium pouzarii.</title>
        <authorList>
            <person name="Buettner E."/>
            <person name="Kellner H."/>
        </authorList>
    </citation>
    <scope>NUCLEOTIDE SEQUENCE [LARGE SCALE GENOMIC DNA]</scope>
    <source>
        <strain evidence="4 5">DSM 108285</strain>
    </source>
</reference>
<dbReference type="PANTHER" id="PTHR10963:SF55">
    <property type="entry name" value="GLYCOSIDE HYDROLASE FAMILY 16 PROTEIN"/>
    <property type="match status" value="1"/>
</dbReference>
<name>A0A4S4KY42_9AGAM</name>
<dbReference type="Proteomes" id="UP000308199">
    <property type="component" value="Unassembled WGS sequence"/>
</dbReference>
<feature type="compositionally biased region" description="Low complexity" evidence="2">
    <location>
        <begin position="56"/>
        <end position="70"/>
    </location>
</feature>
<evidence type="ECO:0000256" key="2">
    <source>
        <dbReference type="SAM" id="MobiDB-lite"/>
    </source>
</evidence>
<dbReference type="InterPro" id="IPR013320">
    <property type="entry name" value="ConA-like_dom_sf"/>
</dbReference>
<dbReference type="PROSITE" id="PS51762">
    <property type="entry name" value="GH16_2"/>
    <property type="match status" value="1"/>
</dbReference>
<gene>
    <name evidence="4" type="ORF">EW145_g5982</name>
</gene>
<keyword evidence="5" id="KW-1185">Reference proteome</keyword>
<evidence type="ECO:0000259" key="3">
    <source>
        <dbReference type="PROSITE" id="PS51762"/>
    </source>
</evidence>
<sequence length="593" mass="65293">MFTDDSVSQTAFYLGERSSEDASSQPPATERPASASPGGLTSDFQTRHGHQSMQSTVSTVTTDDPLSTPTASDSQAIEQLLSSISSAHEYKGNARRPIIPSSGASVSGVSPLSPTTGAFPHDIPVPASRPQYTHSRSRSRSRSRTYARDSFANPPRMLYNGERSPFVSAVALVDSKHASLHTGRSHARKPAVRRMKPTAITDTDLASIEKPWLTERDPLKQLSYMLSLGCMLLGIGASVALCYFGAKSILFVGSVCLVMEDDFSNGLDTSIWAHEVSMGGFGNGEFEMATASPNNSYVEDGILYIVPTLTADEIGESAIFNGYTYNITGCTTLNATACGAVSNITTQNVINPVQSARLSTVNSTSIKYGRIEVIARLPEGDWLWPAIWMLPVNNTYGPWPMSGEIDIMEARGNAPSYPAQGRNYVRSSLNWGPTTFINSVAKTFGWWRERHFAYSDGFHKYTLEWNEEFLRCYVDDRNTDMLQLKFNKPFFERGDYPQTVINGSAEIPLTNPWVNAGDNAAPFDQQFYLILDVAVGGTQGWFPDGLGNKPWLDGSNTAMYDFARSQDEWYLTWPSDPKRRGMAVSSVKMWQKC</sequence>
<dbReference type="EMBL" id="SGPK01000408">
    <property type="protein sequence ID" value="THH03826.1"/>
    <property type="molecule type" value="Genomic_DNA"/>
</dbReference>
<dbReference type="Pfam" id="PF00722">
    <property type="entry name" value="Glyco_hydro_16"/>
    <property type="match status" value="1"/>
</dbReference>
<evidence type="ECO:0000256" key="1">
    <source>
        <dbReference type="ARBA" id="ARBA00006865"/>
    </source>
</evidence>
<dbReference type="InterPro" id="IPR050546">
    <property type="entry name" value="Glycosyl_Hydrlase_16"/>
</dbReference>
<feature type="region of interest" description="Disordered" evidence="2">
    <location>
        <begin position="94"/>
        <end position="154"/>
    </location>
</feature>
<feature type="compositionally biased region" description="Low complexity" evidence="2">
    <location>
        <begin position="97"/>
        <end position="114"/>
    </location>
</feature>
<dbReference type="GO" id="GO:0005975">
    <property type="term" value="P:carbohydrate metabolic process"/>
    <property type="evidence" value="ECO:0007669"/>
    <property type="project" value="InterPro"/>
</dbReference>
<dbReference type="GO" id="GO:0004553">
    <property type="term" value="F:hydrolase activity, hydrolyzing O-glycosyl compounds"/>
    <property type="evidence" value="ECO:0007669"/>
    <property type="project" value="InterPro"/>
</dbReference>
<dbReference type="SUPFAM" id="SSF49899">
    <property type="entry name" value="Concanavalin A-like lectins/glucanases"/>
    <property type="match status" value="1"/>
</dbReference>
<accession>A0A4S4KY42</accession>
<dbReference type="PANTHER" id="PTHR10963">
    <property type="entry name" value="GLYCOSYL HYDROLASE-RELATED"/>
    <property type="match status" value="1"/>
</dbReference>
<dbReference type="OrthoDB" id="4781at2759"/>
<feature type="compositionally biased region" description="Basic residues" evidence="2">
    <location>
        <begin position="135"/>
        <end position="145"/>
    </location>
</feature>
<dbReference type="AlphaFoldDB" id="A0A4S4KY42"/>
<dbReference type="Gene3D" id="2.60.120.200">
    <property type="match status" value="1"/>
</dbReference>
<comment type="similarity">
    <text evidence="1">Belongs to the glycosyl hydrolase 16 family.</text>
</comment>
<feature type="compositionally biased region" description="Polar residues" evidence="2">
    <location>
        <begin position="1"/>
        <end position="11"/>
    </location>
</feature>
<feature type="region of interest" description="Disordered" evidence="2">
    <location>
        <begin position="1"/>
        <end position="74"/>
    </location>
</feature>